<evidence type="ECO:0000256" key="7">
    <source>
        <dbReference type="ARBA" id="ARBA00023136"/>
    </source>
</evidence>
<reference evidence="12" key="1">
    <citation type="submission" date="2025-08" db="UniProtKB">
        <authorList>
            <consortium name="RefSeq"/>
        </authorList>
    </citation>
    <scope>IDENTIFICATION</scope>
</reference>
<keyword evidence="3 10" id="KW-0812">Transmembrane</keyword>
<dbReference type="SMART" id="SM00192">
    <property type="entry name" value="LDLa"/>
    <property type="match status" value="1"/>
</dbReference>
<gene>
    <name evidence="12" type="primary">LDLRAD4</name>
</gene>
<dbReference type="CDD" id="cd00112">
    <property type="entry name" value="LDLa"/>
    <property type="match status" value="1"/>
</dbReference>
<comment type="similarity">
    <text evidence="2">Belongs to the PMEPA1 family.</text>
</comment>
<proteinExistence type="inferred from homology"/>
<accession>A0ABM5C9Z7</accession>
<dbReference type="PROSITE" id="PS50068">
    <property type="entry name" value="LDLRA_2"/>
    <property type="match status" value="1"/>
</dbReference>
<evidence type="ECO:0000256" key="8">
    <source>
        <dbReference type="ARBA" id="ARBA00023157"/>
    </source>
</evidence>
<dbReference type="InterPro" id="IPR043445">
    <property type="entry name" value="TMEPAI/LRAD4"/>
</dbReference>
<dbReference type="PROSITE" id="PS01209">
    <property type="entry name" value="LDLRA_1"/>
    <property type="match status" value="1"/>
</dbReference>
<dbReference type="Pfam" id="PF00057">
    <property type="entry name" value="Ldl_recept_a"/>
    <property type="match status" value="1"/>
</dbReference>
<keyword evidence="8 9" id="KW-1015">Disulfide bond</keyword>
<dbReference type="Proteomes" id="UP001652581">
    <property type="component" value="Chromosome 24"/>
</dbReference>
<dbReference type="SUPFAM" id="SSF57424">
    <property type="entry name" value="LDL receptor-like module"/>
    <property type="match status" value="1"/>
</dbReference>
<keyword evidence="5" id="KW-0967">Endosome</keyword>
<protein>
    <submittedName>
        <fullName evidence="12">Low-density lipoprotein receptor class A domain-containing protein 4 isoform X5</fullName>
    </submittedName>
</protein>
<evidence type="ECO:0000256" key="3">
    <source>
        <dbReference type="ARBA" id="ARBA00022692"/>
    </source>
</evidence>
<keyword evidence="4" id="KW-0734">Signal transduction inhibitor</keyword>
<sequence>MQEAGFPATHAFTECKFTCTSGRCLYLGSLVCNQQNDCGDNSDEENCLLVTEHPPPGIFSWLRGPCVEVLHTTELELAQVVVIVVVVTVMVVVIVCLLSHYRVSTRSFIHRPSRGRRPGDGLQPVWPLGVERGVTVRTQPIGGAQGSSFSPLNTAQQKYRFQKGLPESSTRTYTSCVSSSCDGVLRLCCQDREAQNVRQSAPAHSVLTRLSRVAGHRPTPLACLRPPESLPFVGDPEGLLRQDFLPAVQGQHGLGRPGGGRLKH</sequence>
<comment type="caution">
    <text evidence="9">Lacks conserved residue(s) required for the propagation of feature annotation.</text>
</comment>
<evidence type="ECO:0000256" key="2">
    <source>
        <dbReference type="ARBA" id="ARBA00009908"/>
    </source>
</evidence>
<dbReference type="GeneID" id="102534205"/>
<evidence type="ECO:0000256" key="10">
    <source>
        <dbReference type="SAM" id="Phobius"/>
    </source>
</evidence>
<comment type="subcellular location">
    <subcellularLocation>
        <location evidence="1">Early endosome membrane</location>
        <topology evidence="1">Single-pass membrane protein</topology>
    </subcellularLocation>
</comment>
<dbReference type="InterPro" id="IPR002172">
    <property type="entry name" value="LDrepeatLR_classA_rpt"/>
</dbReference>
<feature type="transmembrane region" description="Helical" evidence="10">
    <location>
        <begin position="77"/>
        <end position="101"/>
    </location>
</feature>
<dbReference type="PANTHER" id="PTHR16514">
    <property type="entry name" value="LOW DENSITY LIPOPROTEIN RECEPTOR CLASS A DOMAIN-CONTAINING 4A"/>
    <property type="match status" value="1"/>
</dbReference>
<keyword evidence="7 10" id="KW-0472">Membrane</keyword>
<dbReference type="Gene3D" id="4.10.400.10">
    <property type="entry name" value="Low-density Lipoprotein Receptor"/>
    <property type="match status" value="1"/>
</dbReference>
<evidence type="ECO:0000313" key="11">
    <source>
        <dbReference type="Proteomes" id="UP001652581"/>
    </source>
</evidence>
<feature type="disulfide bond" evidence="9">
    <location>
        <begin position="32"/>
        <end position="47"/>
    </location>
</feature>
<dbReference type="InterPro" id="IPR036055">
    <property type="entry name" value="LDL_receptor-like_sf"/>
</dbReference>
<dbReference type="RefSeq" id="XP_072805468.1">
    <property type="nucleotide sequence ID" value="XM_072949367.1"/>
</dbReference>
<dbReference type="PANTHER" id="PTHR16514:SF4">
    <property type="entry name" value="LOW-DENSITY LIPOPROTEIN RECEPTOR CLASS A DOMAIN-CONTAINING PROTEIN 4"/>
    <property type="match status" value="1"/>
</dbReference>
<name>A0ABM5C9Z7_VICPA</name>
<evidence type="ECO:0000256" key="6">
    <source>
        <dbReference type="ARBA" id="ARBA00022989"/>
    </source>
</evidence>
<dbReference type="InterPro" id="IPR023415">
    <property type="entry name" value="LDLR_class-A_CS"/>
</dbReference>
<evidence type="ECO:0000256" key="5">
    <source>
        <dbReference type="ARBA" id="ARBA00022753"/>
    </source>
</evidence>
<evidence type="ECO:0000313" key="12">
    <source>
        <dbReference type="RefSeq" id="XP_072805468.1"/>
    </source>
</evidence>
<evidence type="ECO:0000256" key="9">
    <source>
        <dbReference type="PROSITE-ProRule" id="PRU00124"/>
    </source>
</evidence>
<keyword evidence="12" id="KW-0675">Receptor</keyword>
<keyword evidence="12" id="KW-0449">Lipoprotein</keyword>
<evidence type="ECO:0000256" key="4">
    <source>
        <dbReference type="ARBA" id="ARBA00022700"/>
    </source>
</evidence>
<evidence type="ECO:0000256" key="1">
    <source>
        <dbReference type="ARBA" id="ARBA00004391"/>
    </source>
</evidence>
<keyword evidence="11" id="KW-1185">Reference proteome</keyword>
<organism evidence="11 12">
    <name type="scientific">Vicugna pacos</name>
    <name type="common">Alpaca</name>
    <name type="synonym">Lama pacos</name>
    <dbReference type="NCBI Taxonomy" id="30538"/>
    <lineage>
        <taxon>Eukaryota</taxon>
        <taxon>Metazoa</taxon>
        <taxon>Chordata</taxon>
        <taxon>Craniata</taxon>
        <taxon>Vertebrata</taxon>
        <taxon>Euteleostomi</taxon>
        <taxon>Mammalia</taxon>
        <taxon>Eutheria</taxon>
        <taxon>Laurasiatheria</taxon>
        <taxon>Artiodactyla</taxon>
        <taxon>Tylopoda</taxon>
        <taxon>Camelidae</taxon>
        <taxon>Vicugna</taxon>
    </lineage>
</organism>
<keyword evidence="6 10" id="KW-1133">Transmembrane helix</keyword>